<organism evidence="2 3">
    <name type="scientific">Providencia stuartii</name>
    <dbReference type="NCBI Taxonomy" id="588"/>
    <lineage>
        <taxon>Bacteria</taxon>
        <taxon>Pseudomonadati</taxon>
        <taxon>Pseudomonadota</taxon>
        <taxon>Gammaproteobacteria</taxon>
        <taxon>Enterobacterales</taxon>
        <taxon>Morganellaceae</taxon>
        <taxon>Providencia</taxon>
    </lineage>
</organism>
<name>A0A1S1HMW8_PROST</name>
<dbReference type="PANTHER" id="PTHR36836:SF1">
    <property type="entry name" value="COLANIC ACID BIOSYNTHESIS PROTEIN WCAK"/>
    <property type="match status" value="1"/>
</dbReference>
<keyword evidence="3" id="KW-1185">Reference proteome</keyword>
<accession>A0A1S1HMW8</accession>
<reference evidence="2 3" key="1">
    <citation type="submission" date="2016-03" db="EMBL/GenBank/DDBJ databases">
        <title>Genome sequence of Providencia stuartii strain, isolated from the salivary glands of larval Lucilia sericata.</title>
        <authorList>
            <person name="Yuan Y."/>
            <person name="Zhang Y."/>
            <person name="Fu S."/>
            <person name="Crippen T.L."/>
            <person name="Visi D."/>
            <person name="Benbow M.E."/>
            <person name="Allen M."/>
            <person name="Tomberlin J.K."/>
            <person name="Sze S.-H."/>
            <person name="Tarone A.M."/>
        </authorList>
    </citation>
    <scope>NUCLEOTIDE SEQUENCE [LARGE SCALE GENOMIC DNA]</scope>
    <source>
        <strain evidence="2 3">Crippen</strain>
    </source>
</reference>
<comment type="caution">
    <text evidence="2">The sequence shown here is derived from an EMBL/GenBank/DDBJ whole genome shotgun (WGS) entry which is preliminary data.</text>
</comment>
<feature type="domain" description="Polysaccharide pyruvyl transferase" evidence="1">
    <location>
        <begin position="12"/>
        <end position="293"/>
    </location>
</feature>
<evidence type="ECO:0000313" key="3">
    <source>
        <dbReference type="Proteomes" id="UP000179588"/>
    </source>
</evidence>
<dbReference type="Proteomes" id="UP000179588">
    <property type="component" value="Unassembled WGS sequence"/>
</dbReference>
<evidence type="ECO:0000259" key="1">
    <source>
        <dbReference type="Pfam" id="PF04230"/>
    </source>
</evidence>
<dbReference type="AlphaFoldDB" id="A0A1S1HMW8"/>
<dbReference type="PANTHER" id="PTHR36836">
    <property type="entry name" value="COLANIC ACID BIOSYNTHESIS PROTEIN WCAK"/>
    <property type="match status" value="1"/>
</dbReference>
<dbReference type="Pfam" id="PF04230">
    <property type="entry name" value="PS_pyruv_trans"/>
    <property type="match status" value="1"/>
</dbReference>
<protein>
    <recommendedName>
        <fullName evidence="1">Polysaccharide pyruvyl transferase domain-containing protein</fullName>
    </recommendedName>
</protein>
<evidence type="ECO:0000313" key="2">
    <source>
        <dbReference type="EMBL" id="OHT22613.1"/>
    </source>
</evidence>
<sequence>MITIVGYHGKGNFGDDLILDEYLNINKDKNFIIYMYPNNIKNRSVPNNAKIRFWSKYKIINIIKFIFTILQSKEITWVGGTCFSDEDGIGGYNYMSLALLFKRKINYEYIGINRITDPKNITKAKVLLSNTNSLILRDFESVKSLESILEKKRNYSIAKDLGEQYLFNLKKTLPKKNSKNILIAWRDLKNYMNDLESQELIESLCNYVYDISTNFESIYILNTDEQLDRDISERILEKLKILGLYSKLSYVPNISNTEKINVISHSKLIITSRLHIAIAGSIFGKETIVLNYSQKIENLSKRYNYTVIDENFFSLMREHV</sequence>
<dbReference type="InterPro" id="IPR007345">
    <property type="entry name" value="Polysacch_pyruvyl_Trfase"/>
</dbReference>
<gene>
    <name evidence="2" type="ORF">A3Q29_10885</name>
</gene>
<dbReference type="EMBL" id="LVIE01000223">
    <property type="protein sequence ID" value="OHT22613.1"/>
    <property type="molecule type" value="Genomic_DNA"/>
</dbReference>
<proteinExistence type="predicted"/>